<dbReference type="InterPro" id="IPR036237">
    <property type="entry name" value="Xyl_isomerase-like_sf"/>
</dbReference>
<keyword evidence="1" id="KW-0119">Carbohydrate metabolism</keyword>
<reference evidence="3 4" key="1">
    <citation type="submission" date="2018-09" db="EMBL/GenBank/DDBJ databases">
        <title>Glutamicibacter mishrai S5-52T (LMG 29155T = KCTC 39846T).</title>
        <authorList>
            <person name="Das S.K."/>
        </authorList>
    </citation>
    <scope>NUCLEOTIDE SEQUENCE [LARGE SCALE GENOMIC DNA]</scope>
    <source>
        <strain evidence="3 4">S5-52</strain>
    </source>
</reference>
<dbReference type="SUPFAM" id="SSF51658">
    <property type="entry name" value="Xylose isomerase-like"/>
    <property type="match status" value="1"/>
</dbReference>
<keyword evidence="3" id="KW-0413">Isomerase</keyword>
<proteinExistence type="predicted"/>
<sequence length="321" mass="34742">MEIGLITDSLSSRSFDEVLEIAAGLGLSSIELPTGNWSEAPHINLDALLDNEAERAAFMGRIADAGLGISALNANGNQLHPVSGPQQDEVLRKSIRLAQLMEVSTVVCMSGLPGAAGDSSPNWVISSWPPENLEILDYQWEQVAIPYWRQLAAFAEEHRVKLAIEPCFTQLVYNAATAKRLIDALGSEWVGINLDPSHLVAMGADIPSVIRALAGTIMHVHAKDVRLNTPVVAANGLPDGTGMTLWQQRAWNYVTLGLGHPAGEAFWADFVYELRAAGYDGTLNIEHEDVLVNSEEGVRRAAGLLRKVALQGEPDWKPAQV</sequence>
<protein>
    <submittedName>
        <fullName evidence="3">Sugar phosphate isomerase/epimerase</fullName>
    </submittedName>
</protein>
<dbReference type="Proteomes" id="UP000502331">
    <property type="component" value="Chromosome"/>
</dbReference>
<evidence type="ECO:0000259" key="2">
    <source>
        <dbReference type="Pfam" id="PF01261"/>
    </source>
</evidence>
<dbReference type="EMBL" id="CP032549">
    <property type="protein sequence ID" value="QIV87033.1"/>
    <property type="molecule type" value="Genomic_DNA"/>
</dbReference>
<dbReference type="PANTHER" id="PTHR12110:SF21">
    <property type="entry name" value="XYLOSE ISOMERASE-LIKE TIM BARREL DOMAIN-CONTAINING PROTEIN"/>
    <property type="match status" value="1"/>
</dbReference>
<dbReference type="InterPro" id="IPR013022">
    <property type="entry name" value="Xyl_isomerase-like_TIM-brl"/>
</dbReference>
<feature type="domain" description="Xylose isomerase-like TIM barrel" evidence="2">
    <location>
        <begin position="20"/>
        <end position="307"/>
    </location>
</feature>
<gene>
    <name evidence="3" type="ORF">D3791_07775</name>
</gene>
<keyword evidence="4" id="KW-1185">Reference proteome</keyword>
<accession>A0A6H0SHR4</accession>
<dbReference type="AlphaFoldDB" id="A0A6H0SHR4"/>
<dbReference type="RefSeq" id="WP_172511834.1">
    <property type="nucleotide sequence ID" value="NZ_CP032549.1"/>
</dbReference>
<evidence type="ECO:0000313" key="3">
    <source>
        <dbReference type="EMBL" id="QIV87033.1"/>
    </source>
</evidence>
<organism evidence="3 4">
    <name type="scientific">Glutamicibacter mishrai</name>
    <dbReference type="NCBI Taxonomy" id="1775880"/>
    <lineage>
        <taxon>Bacteria</taxon>
        <taxon>Bacillati</taxon>
        <taxon>Actinomycetota</taxon>
        <taxon>Actinomycetes</taxon>
        <taxon>Micrococcales</taxon>
        <taxon>Micrococcaceae</taxon>
        <taxon>Glutamicibacter</taxon>
    </lineage>
</organism>
<dbReference type="InterPro" id="IPR050312">
    <property type="entry name" value="IolE/XylAMocC-like"/>
</dbReference>
<dbReference type="PANTHER" id="PTHR12110">
    <property type="entry name" value="HYDROXYPYRUVATE ISOMERASE"/>
    <property type="match status" value="1"/>
</dbReference>
<dbReference type="GO" id="GO:0016853">
    <property type="term" value="F:isomerase activity"/>
    <property type="evidence" value="ECO:0007669"/>
    <property type="project" value="UniProtKB-KW"/>
</dbReference>
<dbReference type="Gene3D" id="3.20.20.150">
    <property type="entry name" value="Divalent-metal-dependent TIM barrel enzymes"/>
    <property type="match status" value="1"/>
</dbReference>
<evidence type="ECO:0000313" key="4">
    <source>
        <dbReference type="Proteomes" id="UP000502331"/>
    </source>
</evidence>
<dbReference type="Pfam" id="PF01261">
    <property type="entry name" value="AP_endonuc_2"/>
    <property type="match status" value="1"/>
</dbReference>
<evidence type="ECO:0000256" key="1">
    <source>
        <dbReference type="ARBA" id="ARBA00023277"/>
    </source>
</evidence>
<name>A0A6H0SHR4_9MICC</name>